<dbReference type="Gene3D" id="2.30.30.40">
    <property type="entry name" value="SH3 Domains"/>
    <property type="match status" value="1"/>
</dbReference>
<dbReference type="CDD" id="cd00732">
    <property type="entry name" value="CheW"/>
    <property type="match status" value="1"/>
</dbReference>
<feature type="region of interest" description="Disordered" evidence="1">
    <location>
        <begin position="1"/>
        <end position="50"/>
    </location>
</feature>
<dbReference type="SMART" id="SM00260">
    <property type="entry name" value="CheW"/>
    <property type="match status" value="1"/>
</dbReference>
<reference evidence="3 4" key="1">
    <citation type="submission" date="2019-07" db="EMBL/GenBank/DDBJ databases">
        <title>Genomic Encyclopedia of Archaeal and Bacterial Type Strains, Phase II (KMG-II): from individual species to whole genera.</title>
        <authorList>
            <person name="Goeker M."/>
        </authorList>
    </citation>
    <scope>NUCLEOTIDE SEQUENCE [LARGE SCALE GENOMIC DNA]</scope>
    <source>
        <strain evidence="3 4">ATCC BAA-1139</strain>
    </source>
</reference>
<dbReference type="InterPro" id="IPR036061">
    <property type="entry name" value="CheW-like_dom_sf"/>
</dbReference>
<organism evidence="3 4">
    <name type="scientific">Geobacter argillaceus</name>
    <dbReference type="NCBI Taxonomy" id="345631"/>
    <lineage>
        <taxon>Bacteria</taxon>
        <taxon>Pseudomonadati</taxon>
        <taxon>Thermodesulfobacteriota</taxon>
        <taxon>Desulfuromonadia</taxon>
        <taxon>Geobacterales</taxon>
        <taxon>Geobacteraceae</taxon>
        <taxon>Geobacter</taxon>
    </lineage>
</organism>
<dbReference type="GO" id="GO:0006935">
    <property type="term" value="P:chemotaxis"/>
    <property type="evidence" value="ECO:0007669"/>
    <property type="project" value="InterPro"/>
</dbReference>
<dbReference type="PROSITE" id="PS50851">
    <property type="entry name" value="CHEW"/>
    <property type="match status" value="1"/>
</dbReference>
<feature type="compositionally biased region" description="Basic and acidic residues" evidence="1">
    <location>
        <begin position="1"/>
        <end position="17"/>
    </location>
</feature>
<accession>A0A562W8D4</accession>
<dbReference type="GO" id="GO:0005829">
    <property type="term" value="C:cytosol"/>
    <property type="evidence" value="ECO:0007669"/>
    <property type="project" value="TreeGrafter"/>
</dbReference>
<evidence type="ECO:0000313" key="3">
    <source>
        <dbReference type="EMBL" id="TWJ26385.1"/>
    </source>
</evidence>
<dbReference type="GO" id="GO:0007165">
    <property type="term" value="P:signal transduction"/>
    <property type="evidence" value="ECO:0007669"/>
    <property type="project" value="InterPro"/>
</dbReference>
<gene>
    <name evidence="3" type="ORF">JN12_01091</name>
</gene>
<dbReference type="InterPro" id="IPR039315">
    <property type="entry name" value="CheW"/>
</dbReference>
<sequence>MNLAEIRKKALQEKDAGETSPGGSSVVSAPTYSLPVREDPTGPAAPGISDELAVPGVEELPEQQPIPVAEVVAVSAPAMQETVPVPEPLSFPGTMATASFDPIAELLAGRELAGGEDEDELSALIEGAASLDRIEEYLCFRVANENYAINIMEIKEIIKPREVTEVPRVPSYVLGVISLRGVIIPIYDMRRRLGLDDVPGGNRRRILVVRHREEFAGILVDQVSHVVKLGAADEEQPPAVLDGTGREFVQGIGHHDGSMLILLDLDKILDMSLS</sequence>
<dbReference type="Gene3D" id="2.40.50.180">
    <property type="entry name" value="CheA-289, Domain 4"/>
    <property type="match status" value="1"/>
</dbReference>
<proteinExistence type="predicted"/>
<feature type="domain" description="CheW-like" evidence="2">
    <location>
        <begin position="134"/>
        <end position="274"/>
    </location>
</feature>
<protein>
    <submittedName>
        <fullName evidence="3">Purine-binding chemotaxis protein CheW</fullName>
    </submittedName>
</protein>
<keyword evidence="4" id="KW-1185">Reference proteome</keyword>
<dbReference type="InterPro" id="IPR002545">
    <property type="entry name" value="CheW-lke_dom"/>
</dbReference>
<dbReference type="SUPFAM" id="SSF50341">
    <property type="entry name" value="CheW-like"/>
    <property type="match status" value="1"/>
</dbReference>
<dbReference type="EMBL" id="VLLN01000005">
    <property type="protein sequence ID" value="TWJ26385.1"/>
    <property type="molecule type" value="Genomic_DNA"/>
</dbReference>
<dbReference type="Pfam" id="PF01584">
    <property type="entry name" value="CheW"/>
    <property type="match status" value="1"/>
</dbReference>
<dbReference type="PANTHER" id="PTHR22617">
    <property type="entry name" value="CHEMOTAXIS SENSOR HISTIDINE KINASE-RELATED"/>
    <property type="match status" value="1"/>
</dbReference>
<dbReference type="PANTHER" id="PTHR22617:SF23">
    <property type="entry name" value="CHEMOTAXIS PROTEIN CHEW"/>
    <property type="match status" value="1"/>
</dbReference>
<evidence type="ECO:0000313" key="4">
    <source>
        <dbReference type="Proteomes" id="UP000319449"/>
    </source>
</evidence>
<dbReference type="OrthoDB" id="9790406at2"/>
<name>A0A562W8D4_9BACT</name>
<dbReference type="AlphaFoldDB" id="A0A562W8D4"/>
<evidence type="ECO:0000259" key="2">
    <source>
        <dbReference type="PROSITE" id="PS50851"/>
    </source>
</evidence>
<feature type="compositionally biased region" description="Polar residues" evidence="1">
    <location>
        <begin position="21"/>
        <end position="31"/>
    </location>
</feature>
<dbReference type="Proteomes" id="UP000319449">
    <property type="component" value="Unassembled WGS sequence"/>
</dbReference>
<evidence type="ECO:0000256" key="1">
    <source>
        <dbReference type="SAM" id="MobiDB-lite"/>
    </source>
</evidence>
<comment type="caution">
    <text evidence="3">The sequence shown here is derived from an EMBL/GenBank/DDBJ whole genome shotgun (WGS) entry which is preliminary data.</text>
</comment>